<protein>
    <submittedName>
        <fullName evidence="1">Uncharacterized protein</fullName>
    </submittedName>
</protein>
<reference evidence="1 2" key="1">
    <citation type="submission" date="2018-02" db="EMBL/GenBank/DDBJ databases">
        <title>The genomes of Aspergillus section Nigri reveals drivers in fungal speciation.</title>
        <authorList>
            <consortium name="DOE Joint Genome Institute"/>
            <person name="Vesth T.C."/>
            <person name="Nybo J."/>
            <person name="Theobald S."/>
            <person name="Brandl J."/>
            <person name="Frisvad J.C."/>
            <person name="Nielsen K.F."/>
            <person name="Lyhne E.K."/>
            <person name="Kogle M.E."/>
            <person name="Kuo A."/>
            <person name="Riley R."/>
            <person name="Clum A."/>
            <person name="Nolan M."/>
            <person name="Lipzen A."/>
            <person name="Salamov A."/>
            <person name="Henrissat B."/>
            <person name="Wiebenga A."/>
            <person name="De vries R.P."/>
            <person name="Grigoriev I.V."/>
            <person name="Mortensen U.H."/>
            <person name="Andersen M.R."/>
            <person name="Baker S.E."/>
        </authorList>
    </citation>
    <scope>NUCLEOTIDE SEQUENCE [LARGE SCALE GENOMIC DNA]</scope>
    <source>
        <strain evidence="1 2">CBS 112811</strain>
    </source>
</reference>
<sequence>MHTGLQVRDPTVHDFRDMIYGDTHWNTHRAAVAGKHWSKLLHLKKYFRFTGRVFRGSKGSGKREIMRAGLNLHPPMRRRDPAGLMRGIALPQARVPRILKQPHHVVYG</sequence>
<keyword evidence="2" id="KW-1185">Reference proteome</keyword>
<name>A0A8G1RC39_9EURO</name>
<dbReference type="GeneID" id="37157793"/>
<accession>A0A8G1RC39</accession>
<dbReference type="Proteomes" id="UP000249526">
    <property type="component" value="Unassembled WGS sequence"/>
</dbReference>
<proteinExistence type="predicted"/>
<organism evidence="1 2">
    <name type="scientific">Aspergillus piperis CBS 112811</name>
    <dbReference type="NCBI Taxonomy" id="1448313"/>
    <lineage>
        <taxon>Eukaryota</taxon>
        <taxon>Fungi</taxon>
        <taxon>Dikarya</taxon>
        <taxon>Ascomycota</taxon>
        <taxon>Pezizomycotina</taxon>
        <taxon>Eurotiomycetes</taxon>
        <taxon>Eurotiomycetidae</taxon>
        <taxon>Eurotiales</taxon>
        <taxon>Aspergillaceae</taxon>
        <taxon>Aspergillus</taxon>
        <taxon>Aspergillus subgen. Circumdati</taxon>
    </lineage>
</organism>
<dbReference type="RefSeq" id="XP_025521045.1">
    <property type="nucleotide sequence ID" value="XM_025654391.1"/>
</dbReference>
<evidence type="ECO:0000313" key="2">
    <source>
        <dbReference type="Proteomes" id="UP000249526"/>
    </source>
</evidence>
<dbReference type="AlphaFoldDB" id="A0A8G1RC39"/>
<gene>
    <name evidence="1" type="ORF">BO85DRAFT_18631</name>
</gene>
<evidence type="ECO:0000313" key="1">
    <source>
        <dbReference type="EMBL" id="RAH63123.1"/>
    </source>
</evidence>
<dbReference type="EMBL" id="KZ825054">
    <property type="protein sequence ID" value="RAH63123.1"/>
    <property type="molecule type" value="Genomic_DNA"/>
</dbReference>